<evidence type="ECO:0000256" key="6">
    <source>
        <dbReference type="ARBA" id="ARBA00022777"/>
    </source>
</evidence>
<evidence type="ECO:0000256" key="9">
    <source>
        <dbReference type="SAM" id="Phobius"/>
    </source>
</evidence>
<keyword evidence="4" id="KW-0808">Transferase</keyword>
<evidence type="ECO:0000313" key="12">
    <source>
        <dbReference type="Proteomes" id="UP001229346"/>
    </source>
</evidence>
<dbReference type="Gene3D" id="1.20.5.1930">
    <property type="match status" value="1"/>
</dbReference>
<accession>A0ABT9U7S6</accession>
<dbReference type="CDD" id="cd16917">
    <property type="entry name" value="HATPase_UhpB-NarQ-NarX-like"/>
    <property type="match status" value="1"/>
</dbReference>
<feature type="transmembrane region" description="Helical" evidence="9">
    <location>
        <begin position="35"/>
        <end position="55"/>
    </location>
</feature>
<evidence type="ECO:0000256" key="4">
    <source>
        <dbReference type="ARBA" id="ARBA00022679"/>
    </source>
</evidence>
<feature type="domain" description="Signal transduction histidine kinase subgroup 3 dimerisation and phosphoacceptor" evidence="10">
    <location>
        <begin position="184"/>
        <end position="250"/>
    </location>
</feature>
<dbReference type="Gene3D" id="3.30.565.10">
    <property type="entry name" value="Histidine kinase-like ATPase, C-terminal domain"/>
    <property type="match status" value="1"/>
</dbReference>
<dbReference type="InterPro" id="IPR036890">
    <property type="entry name" value="HATPase_C_sf"/>
</dbReference>
<reference evidence="11 12" key="1">
    <citation type="submission" date="2023-07" db="EMBL/GenBank/DDBJ databases">
        <title>Sorghum-associated microbial communities from plants grown in Nebraska, USA.</title>
        <authorList>
            <person name="Schachtman D."/>
        </authorList>
    </citation>
    <scope>NUCLEOTIDE SEQUENCE [LARGE SCALE GENOMIC DNA]</scope>
    <source>
        <strain evidence="11 12">CC482</strain>
    </source>
</reference>
<feature type="transmembrane region" description="Helical" evidence="9">
    <location>
        <begin position="62"/>
        <end position="86"/>
    </location>
</feature>
<dbReference type="Pfam" id="PF07730">
    <property type="entry name" value="HisKA_3"/>
    <property type="match status" value="1"/>
</dbReference>
<comment type="caution">
    <text evidence="11">The sequence shown here is derived from an EMBL/GenBank/DDBJ whole genome shotgun (WGS) entry which is preliminary data.</text>
</comment>
<dbReference type="EC" id="2.7.13.3" evidence="2"/>
<name>A0ABT9U7S6_PAEHA</name>
<organism evidence="11 12">
    <name type="scientific">Paenibacillus harenae</name>
    <dbReference type="NCBI Taxonomy" id="306543"/>
    <lineage>
        <taxon>Bacteria</taxon>
        <taxon>Bacillati</taxon>
        <taxon>Bacillota</taxon>
        <taxon>Bacilli</taxon>
        <taxon>Bacillales</taxon>
        <taxon>Paenibacillaceae</taxon>
        <taxon>Paenibacillus</taxon>
    </lineage>
</organism>
<feature type="transmembrane region" description="Helical" evidence="9">
    <location>
        <begin position="12"/>
        <end position="29"/>
    </location>
</feature>
<keyword evidence="6 11" id="KW-0418">Kinase</keyword>
<keyword evidence="9" id="KW-0812">Transmembrane</keyword>
<comment type="catalytic activity">
    <reaction evidence="1">
        <text>ATP + protein L-histidine = ADP + protein N-phospho-L-histidine.</text>
        <dbReference type="EC" id="2.7.13.3"/>
    </reaction>
</comment>
<evidence type="ECO:0000313" key="11">
    <source>
        <dbReference type="EMBL" id="MDQ0114509.1"/>
    </source>
</evidence>
<dbReference type="GO" id="GO:0016301">
    <property type="term" value="F:kinase activity"/>
    <property type="evidence" value="ECO:0007669"/>
    <property type="project" value="UniProtKB-KW"/>
</dbReference>
<dbReference type="InterPro" id="IPR050482">
    <property type="entry name" value="Sensor_HK_TwoCompSys"/>
</dbReference>
<keyword evidence="9" id="KW-1133">Transmembrane helix</keyword>
<dbReference type="RefSeq" id="WP_307205879.1">
    <property type="nucleotide sequence ID" value="NZ_JAUSSU010000008.1"/>
</dbReference>
<sequence>MSERRESSELPEIGFKAALLVFAAGQSLLPESSVTPWFILAILIYLCTNLLFYLLRKESLRPAIAVLSIGVVIASFPDYPMIILLLPAHLFELSSVVAGKRGVASFLLMLIPLALIPRDLMFLYLLIAAVTLIYFMVLNSYGSKLRGQRSELERMRGELERLHIKLQESNEFLRQSEYTVKLEERNRLSQDIHDNIGHAMTSALIQMEAAKRLIKTDPDKSSLLLDNAIHISKEGIESIRFDLKRMKPPTEQMGVNRMKLFVDEFSAKHPIRTAFSYEGNIDFITPIHWRIIQENTKEALTNTMKYAEATAVSIHVQVLPTLIKATVADNGRGHTKIVKGIGIVGMEERTAAVGGKIIVDGSRGFSVTTLMPYTP</sequence>
<keyword evidence="7" id="KW-0067">ATP-binding</keyword>
<gene>
    <name evidence="11" type="ORF">J2T15_003965</name>
</gene>
<keyword evidence="12" id="KW-1185">Reference proteome</keyword>
<evidence type="ECO:0000256" key="1">
    <source>
        <dbReference type="ARBA" id="ARBA00000085"/>
    </source>
</evidence>
<dbReference type="PANTHER" id="PTHR24421:SF10">
    <property type="entry name" value="NITRATE_NITRITE SENSOR PROTEIN NARQ"/>
    <property type="match status" value="1"/>
</dbReference>
<dbReference type="SUPFAM" id="SSF55874">
    <property type="entry name" value="ATPase domain of HSP90 chaperone/DNA topoisomerase II/histidine kinase"/>
    <property type="match status" value="1"/>
</dbReference>
<protein>
    <recommendedName>
        <fullName evidence="2">histidine kinase</fullName>
        <ecNumber evidence="2">2.7.13.3</ecNumber>
    </recommendedName>
</protein>
<evidence type="ECO:0000259" key="10">
    <source>
        <dbReference type="Pfam" id="PF07730"/>
    </source>
</evidence>
<dbReference type="InterPro" id="IPR011712">
    <property type="entry name" value="Sig_transdc_His_kin_sub3_dim/P"/>
</dbReference>
<dbReference type="Proteomes" id="UP001229346">
    <property type="component" value="Unassembled WGS sequence"/>
</dbReference>
<dbReference type="PANTHER" id="PTHR24421">
    <property type="entry name" value="NITRATE/NITRITE SENSOR PROTEIN NARX-RELATED"/>
    <property type="match status" value="1"/>
</dbReference>
<keyword evidence="3" id="KW-0597">Phosphoprotein</keyword>
<keyword evidence="9" id="KW-0472">Membrane</keyword>
<keyword evidence="8" id="KW-0902">Two-component regulatory system</keyword>
<evidence type="ECO:0000256" key="8">
    <source>
        <dbReference type="ARBA" id="ARBA00023012"/>
    </source>
</evidence>
<evidence type="ECO:0000256" key="7">
    <source>
        <dbReference type="ARBA" id="ARBA00022840"/>
    </source>
</evidence>
<evidence type="ECO:0000256" key="2">
    <source>
        <dbReference type="ARBA" id="ARBA00012438"/>
    </source>
</evidence>
<proteinExistence type="predicted"/>
<evidence type="ECO:0000256" key="3">
    <source>
        <dbReference type="ARBA" id="ARBA00022553"/>
    </source>
</evidence>
<evidence type="ECO:0000256" key="5">
    <source>
        <dbReference type="ARBA" id="ARBA00022741"/>
    </source>
</evidence>
<dbReference type="EMBL" id="JAUSSU010000008">
    <property type="protein sequence ID" value="MDQ0114509.1"/>
    <property type="molecule type" value="Genomic_DNA"/>
</dbReference>
<feature type="transmembrane region" description="Helical" evidence="9">
    <location>
        <begin position="123"/>
        <end position="142"/>
    </location>
</feature>
<keyword evidence="5" id="KW-0547">Nucleotide-binding</keyword>